<comment type="function">
    <text evidence="1">tRNA methylase which 2'-O-methylates cytidine(4) in tRNA(Pro) and tRNA(Gly)(GCC), and adenosine(4) in tRNA(His).</text>
</comment>
<dbReference type="AlphaFoldDB" id="A0AAE0KUB5"/>
<evidence type="ECO:0000313" key="4">
    <source>
        <dbReference type="EMBL" id="KAK3261016.1"/>
    </source>
</evidence>
<evidence type="ECO:0000256" key="2">
    <source>
        <dbReference type="SAM" id="MobiDB-lite"/>
    </source>
</evidence>
<dbReference type="GO" id="GO:0030488">
    <property type="term" value="P:tRNA methylation"/>
    <property type="evidence" value="ECO:0007669"/>
    <property type="project" value="InterPro"/>
</dbReference>
<keyword evidence="1" id="KW-0863">Zinc-finger</keyword>
<dbReference type="EC" id="2.1.1.225" evidence="1"/>
<evidence type="ECO:0000256" key="1">
    <source>
        <dbReference type="RuleBase" id="RU367103"/>
    </source>
</evidence>
<dbReference type="InterPro" id="IPR039044">
    <property type="entry name" value="Trm13"/>
</dbReference>
<organism evidence="4 5">
    <name type="scientific">Cymbomonas tetramitiformis</name>
    <dbReference type="NCBI Taxonomy" id="36881"/>
    <lineage>
        <taxon>Eukaryota</taxon>
        <taxon>Viridiplantae</taxon>
        <taxon>Chlorophyta</taxon>
        <taxon>Pyramimonadophyceae</taxon>
        <taxon>Pyramimonadales</taxon>
        <taxon>Pyramimonadaceae</taxon>
        <taxon>Cymbomonas</taxon>
    </lineage>
</organism>
<name>A0AAE0KUB5_9CHLO</name>
<accession>A0AAE0KUB5</accession>
<feature type="region of interest" description="Disordered" evidence="2">
    <location>
        <begin position="150"/>
        <end position="171"/>
    </location>
</feature>
<dbReference type="GO" id="GO:0106050">
    <property type="term" value="F:tRNA 2'-O-methyltransferase activity"/>
    <property type="evidence" value="ECO:0007669"/>
    <property type="project" value="UniProtKB-UniRule"/>
</dbReference>
<feature type="domain" description="Zinc finger CCCH-type TRM13" evidence="3">
    <location>
        <begin position="63"/>
        <end position="90"/>
    </location>
</feature>
<proteinExistence type="inferred from homology"/>
<dbReference type="EMBL" id="LGRX02017227">
    <property type="protein sequence ID" value="KAK3261016.1"/>
    <property type="molecule type" value="Genomic_DNA"/>
</dbReference>
<comment type="catalytic activity">
    <reaction evidence="1">
        <text>cytidine(4) in tRNA(Pro) + S-adenosyl-L-methionine = 2'-O-methylcytidine(4) in tRNA(Pro) + S-adenosyl-L-homocysteine + H(+)</text>
        <dbReference type="Rhea" id="RHEA:32767"/>
        <dbReference type="Rhea" id="RHEA-COMP:10397"/>
        <dbReference type="Rhea" id="RHEA-COMP:10398"/>
        <dbReference type="ChEBI" id="CHEBI:15378"/>
        <dbReference type="ChEBI" id="CHEBI:57856"/>
        <dbReference type="ChEBI" id="CHEBI:59789"/>
        <dbReference type="ChEBI" id="CHEBI:74495"/>
        <dbReference type="ChEBI" id="CHEBI:82748"/>
        <dbReference type="EC" id="2.1.1.225"/>
    </reaction>
</comment>
<comment type="similarity">
    <text evidence="1">Belongs to the methyltransferase TRM13 family.</text>
</comment>
<keyword evidence="1" id="KW-0949">S-adenosyl-L-methionine</keyword>
<dbReference type="PANTHER" id="PTHR12998:SF0">
    <property type="entry name" value="TRNA:M(4)X MODIFICATION ENZYME TRM13 HOMOLOG"/>
    <property type="match status" value="1"/>
</dbReference>
<keyword evidence="1" id="KW-0808">Transferase</keyword>
<evidence type="ECO:0000259" key="3">
    <source>
        <dbReference type="Pfam" id="PF11722"/>
    </source>
</evidence>
<keyword evidence="1" id="KW-0479">Metal-binding</keyword>
<evidence type="ECO:0000313" key="5">
    <source>
        <dbReference type="Proteomes" id="UP001190700"/>
    </source>
</evidence>
<gene>
    <name evidence="4" type="ORF">CYMTET_30062</name>
</gene>
<dbReference type="PANTHER" id="PTHR12998">
    <property type="entry name" value="TRNA:M(4)X MODIFICATION ENZYME TRM13 HOMOLOG"/>
    <property type="match status" value="1"/>
</dbReference>
<feature type="compositionally biased region" description="Basic and acidic residues" evidence="2">
    <location>
        <begin position="158"/>
        <end position="171"/>
    </location>
</feature>
<dbReference type="Proteomes" id="UP001190700">
    <property type="component" value="Unassembled WGS sequence"/>
</dbReference>
<reference evidence="4 5" key="1">
    <citation type="journal article" date="2015" name="Genome Biol. Evol.">
        <title>Comparative Genomics of a Bacterivorous Green Alga Reveals Evolutionary Causalities and Consequences of Phago-Mixotrophic Mode of Nutrition.</title>
        <authorList>
            <person name="Burns J.A."/>
            <person name="Paasch A."/>
            <person name="Narechania A."/>
            <person name="Kim E."/>
        </authorList>
    </citation>
    <scope>NUCLEOTIDE SEQUENCE [LARGE SCALE GENOMIC DNA]</scope>
    <source>
        <strain evidence="4 5">PLY_AMNH</strain>
    </source>
</reference>
<keyword evidence="1" id="KW-0819">tRNA processing</keyword>
<keyword evidence="1" id="KW-0489">Methyltransferase</keyword>
<comment type="catalytic activity">
    <reaction evidence="1">
        <text>adenosine(4) in tRNA(His) + S-adenosyl-L-methionine = 2'-O-methyladenosine(4) in tRNA(His) + S-adenosyl-L-homocysteine + H(+)</text>
        <dbReference type="Rhea" id="RHEA:43196"/>
        <dbReference type="Rhea" id="RHEA-COMP:10401"/>
        <dbReference type="Rhea" id="RHEA-COMP:10402"/>
        <dbReference type="ChEBI" id="CHEBI:15378"/>
        <dbReference type="ChEBI" id="CHEBI:57856"/>
        <dbReference type="ChEBI" id="CHEBI:59789"/>
        <dbReference type="ChEBI" id="CHEBI:74411"/>
        <dbReference type="ChEBI" id="CHEBI:74477"/>
        <dbReference type="EC" id="2.1.1.225"/>
    </reaction>
</comment>
<keyword evidence="1" id="KW-0862">Zinc</keyword>
<dbReference type="GO" id="GO:0008270">
    <property type="term" value="F:zinc ion binding"/>
    <property type="evidence" value="ECO:0007669"/>
    <property type="project" value="UniProtKB-KW"/>
</dbReference>
<comment type="catalytic activity">
    <reaction evidence="1">
        <text>cytidine(4) in tRNA(Gly)(GCC) + S-adenosyl-L-methionine = 2'-O-methylcytidine(4) in tRNA(Gly)(GCC) + S-adenosyl-L-homocysteine + H(+)</text>
        <dbReference type="Rhea" id="RHEA:43192"/>
        <dbReference type="Rhea" id="RHEA-COMP:10399"/>
        <dbReference type="Rhea" id="RHEA-COMP:10400"/>
        <dbReference type="ChEBI" id="CHEBI:15378"/>
        <dbReference type="ChEBI" id="CHEBI:57856"/>
        <dbReference type="ChEBI" id="CHEBI:59789"/>
        <dbReference type="ChEBI" id="CHEBI:74495"/>
        <dbReference type="ChEBI" id="CHEBI:82748"/>
        <dbReference type="EC" id="2.1.1.225"/>
    </reaction>
</comment>
<dbReference type="InterPro" id="IPR021721">
    <property type="entry name" value="Znf_CCCH-type_TRM13"/>
</dbReference>
<protein>
    <recommendedName>
        <fullName evidence="1">tRNA:m(4)X modification enzyme TRM13</fullName>
        <ecNumber evidence="1">2.1.1.225</ecNumber>
    </recommendedName>
</protein>
<comment type="caution">
    <text evidence="4">The sequence shown here is derived from an EMBL/GenBank/DDBJ whole genome shotgun (WGS) entry which is preliminary data.</text>
</comment>
<dbReference type="Pfam" id="PF11722">
    <property type="entry name" value="zf-TRM13_CCCH"/>
    <property type="match status" value="1"/>
</dbReference>
<keyword evidence="5" id="KW-1185">Reference proteome</keyword>
<sequence>MEGVNRSKSAEIRQWHRFCRQIAHIDKDSAPAETATAAKTVVSTEHLRYGRVARRDGLATDERCSLWLPQKKRFCSRPQLAGTTLCCQHQLKESESVSPAAKPPSQPEREPCPHCMTLLLPAKLSSHISKRCEAAQRQVEMEQQVFFHRGVNSGEAHSPAERADLLETPGR</sequence>